<gene>
    <name evidence="4" type="ORF">CLOSYM_01987</name>
</gene>
<accession>A0ABC9TYS6</accession>
<dbReference type="CDD" id="cd02696">
    <property type="entry name" value="MurNAc-LAA"/>
    <property type="match status" value="1"/>
</dbReference>
<dbReference type="Gene3D" id="3.40.630.40">
    <property type="entry name" value="Zn-dependent exopeptidases"/>
    <property type="match status" value="1"/>
</dbReference>
<dbReference type="GO" id="GO:0016787">
    <property type="term" value="F:hydrolase activity"/>
    <property type="evidence" value="ECO:0007669"/>
    <property type="project" value="UniProtKB-KW"/>
</dbReference>
<feature type="domain" description="MurNAc-LAA" evidence="3">
    <location>
        <begin position="81"/>
        <end position="200"/>
    </location>
</feature>
<evidence type="ECO:0000313" key="4">
    <source>
        <dbReference type="EMBL" id="ERI77537.1"/>
    </source>
</evidence>
<evidence type="ECO:0000313" key="5">
    <source>
        <dbReference type="Proteomes" id="UP000016491"/>
    </source>
</evidence>
<dbReference type="PANTHER" id="PTHR30404:SF0">
    <property type="entry name" value="N-ACETYLMURAMOYL-L-ALANINE AMIDASE AMIC"/>
    <property type="match status" value="1"/>
</dbReference>
<protein>
    <submittedName>
        <fullName evidence="4">N-acetylmuramoyl-L-alanine amidase</fullName>
    </submittedName>
</protein>
<evidence type="ECO:0000256" key="1">
    <source>
        <dbReference type="ARBA" id="ARBA00022801"/>
    </source>
</evidence>
<evidence type="ECO:0000256" key="2">
    <source>
        <dbReference type="SAM" id="MobiDB-lite"/>
    </source>
</evidence>
<dbReference type="EMBL" id="AWSU01000151">
    <property type="protein sequence ID" value="ERI77537.1"/>
    <property type="molecule type" value="Genomic_DNA"/>
</dbReference>
<reference evidence="4 5" key="1">
    <citation type="submission" date="2013-07" db="EMBL/GenBank/DDBJ databases">
        <authorList>
            <person name="Weinstock G."/>
            <person name="Sodergren E."/>
            <person name="Wylie T."/>
            <person name="Fulton L."/>
            <person name="Fulton R."/>
            <person name="Fronick C."/>
            <person name="O'Laughlin M."/>
            <person name="Godfrey J."/>
            <person name="Miner T."/>
            <person name="Herter B."/>
            <person name="Appelbaum E."/>
            <person name="Cordes M."/>
            <person name="Lek S."/>
            <person name="Wollam A."/>
            <person name="Pepin K.H."/>
            <person name="Palsikar V.B."/>
            <person name="Mitreva M."/>
            <person name="Wilson R.K."/>
        </authorList>
    </citation>
    <scope>NUCLEOTIDE SEQUENCE [LARGE SCALE GENOMIC DNA]</scope>
    <source>
        <strain evidence="4 5">ATCC 14940</strain>
    </source>
</reference>
<keyword evidence="1" id="KW-0378">Hydrolase</keyword>
<dbReference type="AlphaFoldDB" id="A0ABC9TYS6"/>
<dbReference type="SUPFAM" id="SSF53187">
    <property type="entry name" value="Zn-dependent exopeptidases"/>
    <property type="match status" value="1"/>
</dbReference>
<proteinExistence type="predicted"/>
<feature type="region of interest" description="Disordered" evidence="2">
    <location>
        <begin position="1"/>
        <end position="26"/>
    </location>
</feature>
<dbReference type="PANTHER" id="PTHR30404">
    <property type="entry name" value="N-ACETYLMURAMOYL-L-ALANINE AMIDASE"/>
    <property type="match status" value="1"/>
</dbReference>
<comment type="caution">
    <text evidence="4">The sequence shown here is derived from an EMBL/GenBank/DDBJ whole genome shotgun (WGS) entry which is preliminary data.</text>
</comment>
<dbReference type="SMART" id="SM00646">
    <property type="entry name" value="Ami_3"/>
    <property type="match status" value="1"/>
</dbReference>
<sequence>MAIDAGHQAKGNSEKEPIGPGSSTMKAKVAAGAEGISTKLPEYKLTLSVSQKLRRILEERGYKVIMIRESNDVNLSNAERAEIANKSGASIFVRVHANSLDNNSVHGTLSMCQTAKNPYNGNLHAKSYSLSKKITDYVCAATGFKNRGVQETDSMSGINWCTIPVTIIEMGFMSNPEEDQKMAQDDYQELIAAGIANGIDAYFNE</sequence>
<dbReference type="Proteomes" id="UP000016491">
    <property type="component" value="Unassembled WGS sequence"/>
</dbReference>
<dbReference type="InterPro" id="IPR002508">
    <property type="entry name" value="MurNAc-LAA_cat"/>
</dbReference>
<dbReference type="InterPro" id="IPR050695">
    <property type="entry name" value="N-acetylmuramoyl_amidase_3"/>
</dbReference>
<evidence type="ECO:0000259" key="3">
    <source>
        <dbReference type="SMART" id="SM00646"/>
    </source>
</evidence>
<dbReference type="RefSeq" id="WP_021642749.1">
    <property type="nucleotide sequence ID" value="NZ_KE992959.1"/>
</dbReference>
<dbReference type="Pfam" id="PF01520">
    <property type="entry name" value="Amidase_3"/>
    <property type="match status" value="1"/>
</dbReference>
<organism evidence="4 5">
    <name type="scientific">[Clostridium] symbiosum ATCC 14940</name>
    <dbReference type="NCBI Taxonomy" id="411472"/>
    <lineage>
        <taxon>Bacteria</taxon>
        <taxon>Bacillati</taxon>
        <taxon>Bacillota</taxon>
        <taxon>Clostridia</taxon>
        <taxon>Lachnospirales</taxon>
        <taxon>Lachnospiraceae</taxon>
        <taxon>Otoolea</taxon>
    </lineage>
</organism>
<name>A0ABC9TYS6_CLOSY</name>